<dbReference type="AlphaFoldDB" id="A0A5B7FB57"/>
<accession>A0A5B7FB57</accession>
<proteinExistence type="predicted"/>
<evidence type="ECO:0000313" key="1">
    <source>
        <dbReference type="EMBL" id="MPC44890.1"/>
    </source>
</evidence>
<organism evidence="1 2">
    <name type="scientific">Portunus trituberculatus</name>
    <name type="common">Swimming crab</name>
    <name type="synonym">Neptunus trituberculatus</name>
    <dbReference type="NCBI Taxonomy" id="210409"/>
    <lineage>
        <taxon>Eukaryota</taxon>
        <taxon>Metazoa</taxon>
        <taxon>Ecdysozoa</taxon>
        <taxon>Arthropoda</taxon>
        <taxon>Crustacea</taxon>
        <taxon>Multicrustacea</taxon>
        <taxon>Malacostraca</taxon>
        <taxon>Eumalacostraca</taxon>
        <taxon>Eucarida</taxon>
        <taxon>Decapoda</taxon>
        <taxon>Pleocyemata</taxon>
        <taxon>Brachyura</taxon>
        <taxon>Eubrachyura</taxon>
        <taxon>Portunoidea</taxon>
        <taxon>Portunidae</taxon>
        <taxon>Portuninae</taxon>
        <taxon>Portunus</taxon>
    </lineage>
</organism>
<sequence>MRRDTCAVLCRVLEEKEEEEEEALEIVGVKHTEEFENTSPSHERWRIGLVAPPFLAVGYGSVWPD</sequence>
<reference evidence="1 2" key="1">
    <citation type="submission" date="2019-05" db="EMBL/GenBank/DDBJ databases">
        <title>Another draft genome of Portunus trituberculatus and its Hox gene families provides insights of decapod evolution.</title>
        <authorList>
            <person name="Jeong J.-H."/>
            <person name="Song I."/>
            <person name="Kim S."/>
            <person name="Choi T."/>
            <person name="Kim D."/>
            <person name="Ryu S."/>
            <person name="Kim W."/>
        </authorList>
    </citation>
    <scope>NUCLEOTIDE SEQUENCE [LARGE SCALE GENOMIC DNA]</scope>
    <source>
        <tissue evidence="1">Muscle</tissue>
    </source>
</reference>
<protein>
    <submittedName>
        <fullName evidence="1">Uncharacterized protein</fullName>
    </submittedName>
</protein>
<gene>
    <name evidence="1" type="ORF">E2C01_038571</name>
</gene>
<keyword evidence="2" id="KW-1185">Reference proteome</keyword>
<dbReference type="EMBL" id="VSRR010006478">
    <property type="protein sequence ID" value="MPC44890.1"/>
    <property type="molecule type" value="Genomic_DNA"/>
</dbReference>
<dbReference type="Proteomes" id="UP000324222">
    <property type="component" value="Unassembled WGS sequence"/>
</dbReference>
<name>A0A5B7FB57_PORTR</name>
<evidence type="ECO:0000313" key="2">
    <source>
        <dbReference type="Proteomes" id="UP000324222"/>
    </source>
</evidence>
<comment type="caution">
    <text evidence="1">The sequence shown here is derived from an EMBL/GenBank/DDBJ whole genome shotgun (WGS) entry which is preliminary data.</text>
</comment>